<organism evidence="7 8">
    <name type="scientific">Tanticharoenia sakaeratensis NBRC 103193</name>
    <dbReference type="NCBI Taxonomy" id="1231623"/>
    <lineage>
        <taxon>Bacteria</taxon>
        <taxon>Pseudomonadati</taxon>
        <taxon>Pseudomonadota</taxon>
        <taxon>Alphaproteobacteria</taxon>
        <taxon>Acetobacterales</taxon>
        <taxon>Acetobacteraceae</taxon>
        <taxon>Tanticharoenia</taxon>
    </lineage>
</organism>
<dbReference type="Gene3D" id="6.10.340.10">
    <property type="match status" value="1"/>
</dbReference>
<evidence type="ECO:0000259" key="5">
    <source>
        <dbReference type="PROSITE" id="PS50111"/>
    </source>
</evidence>
<feature type="transmembrane region" description="Helical" evidence="4">
    <location>
        <begin position="207"/>
        <end position="225"/>
    </location>
</feature>
<dbReference type="Pfam" id="PF00015">
    <property type="entry name" value="MCPsignal"/>
    <property type="match status" value="1"/>
</dbReference>
<evidence type="ECO:0000313" key="8">
    <source>
        <dbReference type="Proteomes" id="UP000032679"/>
    </source>
</evidence>
<feature type="domain" description="HAMP" evidence="6">
    <location>
        <begin position="227"/>
        <end position="281"/>
    </location>
</feature>
<dbReference type="AlphaFoldDB" id="A0A0D6MJS7"/>
<evidence type="ECO:0000256" key="2">
    <source>
        <dbReference type="ARBA" id="ARBA00029447"/>
    </source>
</evidence>
<dbReference type="CDD" id="cd06225">
    <property type="entry name" value="HAMP"/>
    <property type="match status" value="1"/>
</dbReference>
<dbReference type="Proteomes" id="UP000032679">
    <property type="component" value="Unassembled WGS sequence"/>
</dbReference>
<dbReference type="Gene3D" id="1.10.287.950">
    <property type="entry name" value="Methyl-accepting chemotaxis protein"/>
    <property type="match status" value="1"/>
</dbReference>
<dbReference type="PANTHER" id="PTHR32089:SF112">
    <property type="entry name" value="LYSOZYME-LIKE PROTEIN-RELATED"/>
    <property type="match status" value="1"/>
</dbReference>
<dbReference type="PROSITE" id="PS50885">
    <property type="entry name" value="HAMP"/>
    <property type="match status" value="1"/>
</dbReference>
<comment type="caution">
    <text evidence="7">The sequence shown here is derived from an EMBL/GenBank/DDBJ whole genome shotgun (WGS) entry which is preliminary data.</text>
</comment>
<dbReference type="RefSeq" id="WP_048847878.1">
    <property type="nucleotide sequence ID" value="NZ_BALE01000010.1"/>
</dbReference>
<evidence type="ECO:0000256" key="3">
    <source>
        <dbReference type="PROSITE-ProRule" id="PRU00284"/>
    </source>
</evidence>
<evidence type="ECO:0000256" key="1">
    <source>
        <dbReference type="ARBA" id="ARBA00023224"/>
    </source>
</evidence>
<dbReference type="PROSITE" id="PS50111">
    <property type="entry name" value="CHEMOTAXIS_TRANSDUC_2"/>
    <property type="match status" value="1"/>
</dbReference>
<dbReference type="SMART" id="SM00283">
    <property type="entry name" value="MA"/>
    <property type="match status" value="1"/>
</dbReference>
<dbReference type="STRING" id="1231623.Tasa_010_267"/>
<proteinExistence type="inferred from homology"/>
<dbReference type="InterPro" id="IPR003660">
    <property type="entry name" value="HAMP_dom"/>
</dbReference>
<keyword evidence="8" id="KW-1185">Reference proteome</keyword>
<dbReference type="Pfam" id="PF00672">
    <property type="entry name" value="HAMP"/>
    <property type="match status" value="1"/>
</dbReference>
<reference evidence="7" key="1">
    <citation type="submission" date="2012-10" db="EMBL/GenBank/DDBJ databases">
        <title>Genome sequencing of Tanticharoenia sakaeratensis NBRC 103193.</title>
        <authorList>
            <person name="Azuma Y."/>
            <person name="Hadano H."/>
            <person name="Hirakawa H."/>
            <person name="Matsushita K."/>
        </authorList>
    </citation>
    <scope>NUCLEOTIDE SEQUENCE [LARGE SCALE GENOMIC DNA]</scope>
    <source>
        <strain evidence="7">NBRC 103193</strain>
    </source>
</reference>
<evidence type="ECO:0000259" key="6">
    <source>
        <dbReference type="PROSITE" id="PS50885"/>
    </source>
</evidence>
<feature type="domain" description="Methyl-accepting transducer" evidence="5">
    <location>
        <begin position="286"/>
        <end position="522"/>
    </location>
</feature>
<accession>A0A0D6MJS7</accession>
<comment type="similarity">
    <text evidence="2">Belongs to the methyl-accepting chemotaxis (MCP) protein family.</text>
</comment>
<sequence length="558" mass="59679">MTIALRLLAGFAVGVALLLLVGVYALSQIRDVRQETAQIVSRDFYVYRQLDRVRDSQGKLLAQRLQILSAYESGTLRDDPSRLDGMVARWRQEAANNESLLRDAWQGTLIASQDSMTQPRRAAYRDVSATLSQTLAVLRKSEEEAEHIFAAVRSGDVSAAQSEAVNDEHLEAQIDTLLSTAGLSLEGAVAAGQNASGAMYDFSRRSLLVLLTAAVAVAVLVTFWTRNAILGPLHSILRTMERAGQGDLTVRAQASQRIRDELSRLAEGLNQMIDGLADIAGQSRLLTHDLDRAVADMRSAARAQTSSIDRQFGAVRETASSVDAITRSGAEISRHARELIAQARGTIDMSASGLQAAGENARAMSEIQAGGEVLSRNIADLSERTEAIGEIISSVTDLSERSHLLALNAAIEAAAAGEHGRSFGVVAAEMKVLADQSRAATRHVRAILGDVQRGIDTAVTLTEESGKRVAAGQHQTDLASGVIARMASSIETSVLAFQDIAASTAQQQAGIEQVMRALTGIREDSENAASGTRELDGAAAALGELSRQMLVLTERYRV</sequence>
<protein>
    <submittedName>
        <fullName evidence="7">Ethyl-accepting chemotaxis protein tlpA</fullName>
    </submittedName>
</protein>
<dbReference type="OrthoDB" id="2489132at2"/>
<evidence type="ECO:0000256" key="4">
    <source>
        <dbReference type="SAM" id="Phobius"/>
    </source>
</evidence>
<dbReference type="EMBL" id="BALE01000010">
    <property type="protein sequence ID" value="GAN53720.1"/>
    <property type="molecule type" value="Genomic_DNA"/>
</dbReference>
<keyword evidence="4" id="KW-1133">Transmembrane helix</keyword>
<evidence type="ECO:0000313" key="7">
    <source>
        <dbReference type="EMBL" id="GAN53720.1"/>
    </source>
</evidence>
<name>A0A0D6MJS7_9PROT</name>
<dbReference type="GO" id="GO:0007165">
    <property type="term" value="P:signal transduction"/>
    <property type="evidence" value="ECO:0007669"/>
    <property type="project" value="UniProtKB-KW"/>
</dbReference>
<dbReference type="GO" id="GO:0016020">
    <property type="term" value="C:membrane"/>
    <property type="evidence" value="ECO:0007669"/>
    <property type="project" value="InterPro"/>
</dbReference>
<dbReference type="InterPro" id="IPR004089">
    <property type="entry name" value="MCPsignal_dom"/>
</dbReference>
<dbReference type="SUPFAM" id="SSF58104">
    <property type="entry name" value="Methyl-accepting chemotaxis protein (MCP) signaling domain"/>
    <property type="match status" value="1"/>
</dbReference>
<dbReference type="SMART" id="SM00304">
    <property type="entry name" value="HAMP"/>
    <property type="match status" value="1"/>
</dbReference>
<gene>
    <name evidence="7" type="ORF">Tasa_010_267</name>
</gene>
<keyword evidence="4" id="KW-0472">Membrane</keyword>
<keyword evidence="4" id="KW-0812">Transmembrane</keyword>
<keyword evidence="1 3" id="KW-0807">Transducer</keyword>
<dbReference type="PANTHER" id="PTHR32089">
    <property type="entry name" value="METHYL-ACCEPTING CHEMOTAXIS PROTEIN MCPB"/>
    <property type="match status" value="1"/>
</dbReference>